<dbReference type="SUPFAM" id="SSF53335">
    <property type="entry name" value="S-adenosyl-L-methionine-dependent methyltransferases"/>
    <property type="match status" value="1"/>
</dbReference>
<accession>A0A6G8ARA2</accession>
<dbReference type="Pfam" id="PF13649">
    <property type="entry name" value="Methyltransf_25"/>
    <property type="match status" value="1"/>
</dbReference>
<dbReference type="InterPro" id="IPR029063">
    <property type="entry name" value="SAM-dependent_MTases_sf"/>
</dbReference>
<feature type="domain" description="Methyltransferase" evidence="1">
    <location>
        <begin position="41"/>
        <end position="137"/>
    </location>
</feature>
<evidence type="ECO:0000259" key="1">
    <source>
        <dbReference type="Pfam" id="PF13649"/>
    </source>
</evidence>
<name>A0A6G8ARA2_9ENTE</name>
<reference evidence="2 3" key="1">
    <citation type="submission" date="2020-03" db="EMBL/GenBank/DDBJ databases">
        <title>Vagococcus sp. nov., isolated from beetles.</title>
        <authorList>
            <person name="Hyun D.-W."/>
            <person name="Bae J.-W."/>
        </authorList>
    </citation>
    <scope>NUCLEOTIDE SEQUENCE [LARGE SCALE GENOMIC DNA]</scope>
    <source>
        <strain evidence="2 3">HDW17B</strain>
    </source>
</reference>
<dbReference type="CDD" id="cd02440">
    <property type="entry name" value="AdoMet_MTases"/>
    <property type="match status" value="1"/>
</dbReference>
<keyword evidence="3" id="KW-1185">Reference proteome</keyword>
<evidence type="ECO:0000313" key="2">
    <source>
        <dbReference type="EMBL" id="QIL47455.1"/>
    </source>
</evidence>
<sequence length="252" mass="28930">MYNHYGNLATTVYEITKPVGTSLNGDIDYYSERLEGITGKILEAGVGSGRMLIPLLEEGFQVEGVDQSTDMLAVCRDNLDKHHLQTSLHQDNLTHFSLGNSTFEAIILPTSTFCLIENEQLAYQTLTNFYQHLKVGGKLILDLDLPFYPEVEESTTTSFTLSETEVITFEKKIISIDFLEQHIVYHLTYSLWRHGELVKTELQQFLLRWYGLNEFKLMLEKVGFKNINVSSDYEFDVMPTDSNQTITFEAWK</sequence>
<keyword evidence="2" id="KW-0808">Transferase</keyword>
<dbReference type="GO" id="GO:0032259">
    <property type="term" value="P:methylation"/>
    <property type="evidence" value="ECO:0007669"/>
    <property type="project" value="UniProtKB-KW"/>
</dbReference>
<keyword evidence="2" id="KW-0489">Methyltransferase</keyword>
<proteinExistence type="predicted"/>
<dbReference type="Proteomes" id="UP000501747">
    <property type="component" value="Chromosome"/>
</dbReference>
<gene>
    <name evidence="2" type="ORF">G7082_02355</name>
</gene>
<dbReference type="Gene3D" id="3.40.50.150">
    <property type="entry name" value="Vaccinia Virus protein VP39"/>
    <property type="match status" value="1"/>
</dbReference>
<dbReference type="AlphaFoldDB" id="A0A6G8ARA2"/>
<organism evidence="2 3">
    <name type="scientific">Vagococcus hydrophili</name>
    <dbReference type="NCBI Taxonomy" id="2714947"/>
    <lineage>
        <taxon>Bacteria</taxon>
        <taxon>Bacillati</taxon>
        <taxon>Bacillota</taxon>
        <taxon>Bacilli</taxon>
        <taxon>Lactobacillales</taxon>
        <taxon>Enterococcaceae</taxon>
        <taxon>Vagococcus</taxon>
    </lineage>
</organism>
<dbReference type="Gene3D" id="2.20.25.110">
    <property type="entry name" value="S-adenosyl-L-methionine-dependent methyltransferases"/>
    <property type="match status" value="1"/>
</dbReference>
<evidence type="ECO:0000313" key="3">
    <source>
        <dbReference type="Proteomes" id="UP000501747"/>
    </source>
</evidence>
<dbReference type="RefSeq" id="WP_166033564.1">
    <property type="nucleotide sequence ID" value="NZ_CP049887.1"/>
</dbReference>
<dbReference type="EMBL" id="CP049887">
    <property type="protein sequence ID" value="QIL47455.1"/>
    <property type="molecule type" value="Genomic_DNA"/>
</dbReference>
<dbReference type="InterPro" id="IPR041698">
    <property type="entry name" value="Methyltransf_25"/>
</dbReference>
<dbReference type="GO" id="GO:0008168">
    <property type="term" value="F:methyltransferase activity"/>
    <property type="evidence" value="ECO:0007669"/>
    <property type="project" value="UniProtKB-KW"/>
</dbReference>
<protein>
    <submittedName>
        <fullName evidence="2">Class I SAM-dependent methyltransferase</fullName>
    </submittedName>
</protein>
<dbReference type="KEGG" id="vhy:G7082_02355"/>